<dbReference type="InterPro" id="IPR045864">
    <property type="entry name" value="aa-tRNA-synth_II/BPL/LPL"/>
</dbReference>
<evidence type="ECO:0000313" key="12">
    <source>
        <dbReference type="EMBL" id="AKG50037.1"/>
    </source>
</evidence>
<dbReference type="Pfam" id="PF03484">
    <property type="entry name" value="B5"/>
    <property type="match status" value="1"/>
</dbReference>
<evidence type="ECO:0000256" key="6">
    <source>
        <dbReference type="ARBA" id="ARBA00022840"/>
    </source>
</evidence>
<evidence type="ECO:0000256" key="8">
    <source>
        <dbReference type="ARBA" id="ARBA00022917"/>
    </source>
</evidence>
<dbReference type="GO" id="GO:0000287">
    <property type="term" value="F:magnesium ion binding"/>
    <property type="evidence" value="ECO:0007669"/>
    <property type="project" value="InterPro"/>
</dbReference>
<dbReference type="PANTHER" id="PTHR10947">
    <property type="entry name" value="PHENYLALANYL-TRNA SYNTHETASE BETA CHAIN AND LEUCINE-RICH REPEAT-CONTAINING PROTEIN 47"/>
    <property type="match status" value="1"/>
</dbReference>
<dbReference type="Gene3D" id="3.30.56.10">
    <property type="match status" value="2"/>
</dbReference>
<dbReference type="GO" id="GO:0006432">
    <property type="term" value="P:phenylalanyl-tRNA aminoacylation"/>
    <property type="evidence" value="ECO:0007669"/>
    <property type="project" value="InterPro"/>
</dbReference>
<sequence>MYISLKWVQELIGLQNLTLIDLVNRLTLAGFEIESIDKKKCFKSNDLILDISFTANRADVSNMRGLITEIIALFNSNLFLQTPTNIKPLILLNSYKKSVNSTWDFYSQSINYKFLLKNINFESFKQYKTFRWEYSLWERYLQKKSFSTVIKNLTSENLLHSNECVTLFNMKSQKLKIKESPYWIKKRLLLMGFKPVNNIIDTINYLLLETGQVFFAYDLEALEELTGTSEMVFVPNYAKEKSFFPIEESKTIELTNNVLVLKINNKIISIAGLIQNYYTLVNTNTSYIILQYGLYDSKKIKKSSKILGLRTDYSIKLEKQSDLNLIEQAHLRLMHIFWTQNIKFENMINNKNIFFNLKNNSSLLLSYVKQSEKKIKIVYENLKRLTGPSNTNTQLSNFEIITNLKLLNFKVRFETDQNCYLFIPLTRRLDIEREVDVIEEVVRTIGFNKFEPLNLRNHQIGYLTKIEKLKRQLRNYFINLGFNESIHSVLIKKHSEDDIILKNPLFNESSALRVSLLDGLIDKIQFNQKNIGKSFETFELGRIYKLLANGNKKEVEVISGVFGGKNFRLNWDNENSPINWFEAKGLLENLIQKLNIPISIYWNPVTNYATKFHPNLTTELFIGNQKLGVFGQIHPTLALENNISRKIYLFEMDIEVLNIFSQSKTLINYLPYSSYPISNVDLSFIVKKSIFSKEIEQIISTFGQPLLKSVSLFDYYSKKPIKKDYCSLSFKLQFQSKNRTLSSDEVAEIINPIIFYLEKHYDIKSQE</sequence>
<dbReference type="EMBL" id="KP298002">
    <property type="protein sequence ID" value="AKG50037.1"/>
    <property type="molecule type" value="Genomic_DNA"/>
</dbReference>
<evidence type="ECO:0000256" key="4">
    <source>
        <dbReference type="ARBA" id="ARBA00022723"/>
    </source>
</evidence>
<dbReference type="GO" id="GO:0009328">
    <property type="term" value="C:phenylalanine-tRNA ligase complex"/>
    <property type="evidence" value="ECO:0007669"/>
    <property type="project" value="TreeGrafter"/>
</dbReference>
<reference evidence="12" key="1">
    <citation type="journal article" date="2015" name="PLoS ONE">
        <title>Complete Plastid Genome Sequence of the Brown Alga Undaria pinnatifida.</title>
        <authorList>
            <person name="Zhang L."/>
            <person name="Wang X."/>
            <person name="Liu T."/>
            <person name="Wang G."/>
            <person name="Chi S."/>
            <person name="Liu C."/>
            <person name="Wang H."/>
        </authorList>
    </citation>
    <scope>NUCLEOTIDE SEQUENCE</scope>
</reference>
<dbReference type="Gene3D" id="3.30.70.380">
    <property type="entry name" value="Ferrodoxin-fold anticodon-binding domain"/>
    <property type="match status" value="1"/>
</dbReference>
<dbReference type="InterPro" id="IPR005146">
    <property type="entry name" value="B3/B4_tRNA-bd"/>
</dbReference>
<evidence type="ECO:0000256" key="1">
    <source>
        <dbReference type="ARBA" id="ARBA00001946"/>
    </source>
</evidence>
<dbReference type="SUPFAM" id="SSF56037">
    <property type="entry name" value="PheT/TilS domain"/>
    <property type="match status" value="1"/>
</dbReference>
<dbReference type="Pfam" id="PF03147">
    <property type="entry name" value="FDX-ACB"/>
    <property type="match status" value="1"/>
</dbReference>
<dbReference type="EC" id="6.1.1.20" evidence="2"/>
<dbReference type="InterPro" id="IPR020825">
    <property type="entry name" value="Phe-tRNA_synthase-like_B3/B4"/>
</dbReference>
<dbReference type="InterPro" id="IPR036690">
    <property type="entry name" value="Fdx_antiC-bd_sf"/>
</dbReference>
<dbReference type="SMART" id="SM00873">
    <property type="entry name" value="B3_4"/>
    <property type="match status" value="1"/>
</dbReference>
<dbReference type="SUPFAM" id="SSF54991">
    <property type="entry name" value="Anticodon-binding domain of PheRS"/>
    <property type="match status" value="1"/>
</dbReference>
<dbReference type="SUPFAM" id="SSF46955">
    <property type="entry name" value="Putative DNA-binding domain"/>
    <property type="match status" value="2"/>
</dbReference>
<dbReference type="GO" id="GO:0003723">
    <property type="term" value="F:RNA binding"/>
    <property type="evidence" value="ECO:0007669"/>
    <property type="project" value="InterPro"/>
</dbReference>
<dbReference type="InterPro" id="IPR005121">
    <property type="entry name" value="Fdx_antiC-bd"/>
</dbReference>
<keyword evidence="7" id="KW-0460">Magnesium</keyword>
<feature type="domain" description="FDX-ACB" evidence="10">
    <location>
        <begin position="673"/>
        <end position="766"/>
    </location>
</feature>
<feature type="domain" description="B5" evidence="11">
    <location>
        <begin position="370"/>
        <end position="452"/>
    </location>
</feature>
<keyword evidence="4" id="KW-0479">Metal-binding</keyword>
<dbReference type="CDD" id="cd00769">
    <property type="entry name" value="PheRS_beta_core"/>
    <property type="match status" value="1"/>
</dbReference>
<dbReference type="InterPro" id="IPR005147">
    <property type="entry name" value="tRNA_synthase_B5-dom"/>
</dbReference>
<dbReference type="SUPFAM" id="SSF55681">
    <property type="entry name" value="Class II aaRS and biotin synthetases"/>
    <property type="match status" value="1"/>
</dbReference>
<dbReference type="Pfam" id="PF17759">
    <property type="entry name" value="tRNA_synthFbeta"/>
    <property type="match status" value="1"/>
</dbReference>
<evidence type="ECO:0000256" key="5">
    <source>
        <dbReference type="ARBA" id="ARBA00022741"/>
    </source>
</evidence>
<proteinExistence type="predicted"/>
<dbReference type="PANTHER" id="PTHR10947:SF0">
    <property type="entry name" value="PHENYLALANINE--TRNA LIGASE BETA SUBUNIT"/>
    <property type="match status" value="1"/>
</dbReference>
<dbReference type="PROSITE" id="PS51447">
    <property type="entry name" value="FDX_ACB"/>
    <property type="match status" value="1"/>
</dbReference>
<evidence type="ECO:0000256" key="3">
    <source>
        <dbReference type="ARBA" id="ARBA00022598"/>
    </source>
</evidence>
<keyword evidence="8" id="KW-0648">Protein biosynthesis</keyword>
<evidence type="ECO:0000256" key="7">
    <source>
        <dbReference type="ARBA" id="ARBA00022842"/>
    </source>
</evidence>
<dbReference type="Gene3D" id="3.30.930.10">
    <property type="entry name" value="Bira Bifunctional Protein, Domain 2"/>
    <property type="match status" value="1"/>
</dbReference>
<keyword evidence="5" id="KW-0547">Nucleotide-binding</keyword>
<evidence type="ECO:0000256" key="2">
    <source>
        <dbReference type="ARBA" id="ARBA00012814"/>
    </source>
</evidence>
<evidence type="ECO:0000259" key="10">
    <source>
        <dbReference type="PROSITE" id="PS51447"/>
    </source>
</evidence>
<keyword evidence="3" id="KW-0436">Ligase</keyword>
<keyword evidence="12" id="KW-0150">Chloroplast</keyword>
<geneLocation type="chloroplast" evidence="12"/>
<dbReference type="Pfam" id="PF03483">
    <property type="entry name" value="B3_4"/>
    <property type="match status" value="1"/>
</dbReference>
<dbReference type="SMART" id="SM00896">
    <property type="entry name" value="FDX-ACB"/>
    <property type="match status" value="1"/>
</dbReference>
<evidence type="ECO:0000256" key="9">
    <source>
        <dbReference type="ARBA" id="ARBA00023146"/>
    </source>
</evidence>
<dbReference type="SMART" id="SM00874">
    <property type="entry name" value="B5"/>
    <property type="match status" value="1"/>
</dbReference>
<accession>A0A0R6M520</accession>
<dbReference type="RefSeq" id="YP_009182612.1">
    <property type="nucleotide sequence ID" value="NC_028503.1"/>
</dbReference>
<dbReference type="InterPro" id="IPR009061">
    <property type="entry name" value="DNA-bd_dom_put_sf"/>
</dbReference>
<dbReference type="GO" id="GO:0004826">
    <property type="term" value="F:phenylalanine-tRNA ligase activity"/>
    <property type="evidence" value="ECO:0007669"/>
    <property type="project" value="UniProtKB-EC"/>
</dbReference>
<dbReference type="GeneID" id="26381396"/>
<comment type="cofactor">
    <cofactor evidence="1">
        <name>Mg(2+)</name>
        <dbReference type="ChEBI" id="CHEBI:18420"/>
    </cofactor>
</comment>
<keyword evidence="9 12" id="KW-0030">Aminoacyl-tRNA synthetase</keyword>
<dbReference type="InterPro" id="IPR041616">
    <property type="entry name" value="PheRS_beta_core"/>
</dbReference>
<gene>
    <name evidence="12" type="primary">syfB</name>
    <name evidence="12" type="ORF">LEIZ150</name>
</gene>
<name>A0A0R6M520_UNDPI</name>
<dbReference type="AlphaFoldDB" id="A0A0R6M520"/>
<dbReference type="GO" id="GO:0005524">
    <property type="term" value="F:ATP binding"/>
    <property type="evidence" value="ECO:0007669"/>
    <property type="project" value="UniProtKB-KW"/>
</dbReference>
<organism evidence="12">
    <name type="scientific">Undaria pinnatifida</name>
    <name type="common">Wakame</name>
    <name type="synonym">Alaria pinnatifida</name>
    <dbReference type="NCBI Taxonomy" id="74381"/>
    <lineage>
        <taxon>Eukaryota</taxon>
        <taxon>Sar</taxon>
        <taxon>Stramenopiles</taxon>
        <taxon>Ochrophyta</taxon>
        <taxon>PX clade</taxon>
        <taxon>Phaeophyceae</taxon>
        <taxon>Laminariales</taxon>
        <taxon>Alariaceae</taxon>
        <taxon>Undaria</taxon>
    </lineage>
</organism>
<keyword evidence="6" id="KW-0067">ATP-binding</keyword>
<keyword evidence="12" id="KW-0934">Plastid</keyword>
<dbReference type="PROSITE" id="PS51483">
    <property type="entry name" value="B5"/>
    <property type="match status" value="1"/>
</dbReference>
<protein>
    <recommendedName>
        <fullName evidence="2">phenylalanine--tRNA ligase</fullName>
        <ecNumber evidence="2">6.1.1.20</ecNumber>
    </recommendedName>
</protein>
<dbReference type="Gene3D" id="3.50.40.10">
    <property type="entry name" value="Phenylalanyl-trna Synthetase, Chain B, domain 3"/>
    <property type="match status" value="1"/>
</dbReference>
<evidence type="ECO:0000259" key="11">
    <source>
        <dbReference type="PROSITE" id="PS51483"/>
    </source>
</evidence>
<dbReference type="InterPro" id="IPR045060">
    <property type="entry name" value="Phe-tRNA-ligase_IIc_bsu"/>
</dbReference>